<evidence type="ECO:0000313" key="2">
    <source>
        <dbReference type="Proteomes" id="UP000217790"/>
    </source>
</evidence>
<accession>A0A2H3E0V7</accession>
<dbReference type="InParanoid" id="A0A2H3E0V7"/>
<dbReference type="OrthoDB" id="5600002at2759"/>
<organism evidence="1 2">
    <name type="scientific">Armillaria gallica</name>
    <name type="common">Bulbous honey fungus</name>
    <name type="synonym">Armillaria bulbosa</name>
    <dbReference type="NCBI Taxonomy" id="47427"/>
    <lineage>
        <taxon>Eukaryota</taxon>
        <taxon>Fungi</taxon>
        <taxon>Dikarya</taxon>
        <taxon>Basidiomycota</taxon>
        <taxon>Agaricomycotina</taxon>
        <taxon>Agaricomycetes</taxon>
        <taxon>Agaricomycetidae</taxon>
        <taxon>Agaricales</taxon>
        <taxon>Marasmiineae</taxon>
        <taxon>Physalacriaceae</taxon>
        <taxon>Armillaria</taxon>
    </lineage>
</organism>
<name>A0A2H3E0V7_ARMGA</name>
<keyword evidence="2" id="KW-1185">Reference proteome</keyword>
<dbReference type="Proteomes" id="UP000217790">
    <property type="component" value="Unassembled WGS sequence"/>
</dbReference>
<protein>
    <submittedName>
        <fullName evidence="1">Uncharacterized protein</fullName>
    </submittedName>
</protein>
<evidence type="ECO:0000313" key="1">
    <source>
        <dbReference type="EMBL" id="PBK99950.1"/>
    </source>
</evidence>
<dbReference type="AlphaFoldDB" id="A0A2H3E0V7"/>
<reference evidence="2" key="1">
    <citation type="journal article" date="2017" name="Nat. Ecol. Evol.">
        <title>Genome expansion and lineage-specific genetic innovations in the forest pathogenic fungi Armillaria.</title>
        <authorList>
            <person name="Sipos G."/>
            <person name="Prasanna A.N."/>
            <person name="Walter M.C."/>
            <person name="O'Connor E."/>
            <person name="Balint B."/>
            <person name="Krizsan K."/>
            <person name="Kiss B."/>
            <person name="Hess J."/>
            <person name="Varga T."/>
            <person name="Slot J."/>
            <person name="Riley R."/>
            <person name="Boka B."/>
            <person name="Rigling D."/>
            <person name="Barry K."/>
            <person name="Lee J."/>
            <person name="Mihaltcheva S."/>
            <person name="LaButti K."/>
            <person name="Lipzen A."/>
            <person name="Waldron R."/>
            <person name="Moloney N.M."/>
            <person name="Sperisen C."/>
            <person name="Kredics L."/>
            <person name="Vagvoelgyi C."/>
            <person name="Patrignani A."/>
            <person name="Fitzpatrick D."/>
            <person name="Nagy I."/>
            <person name="Doyle S."/>
            <person name="Anderson J.B."/>
            <person name="Grigoriev I.V."/>
            <person name="Gueldener U."/>
            <person name="Muensterkoetter M."/>
            <person name="Nagy L.G."/>
        </authorList>
    </citation>
    <scope>NUCLEOTIDE SEQUENCE [LARGE SCALE GENOMIC DNA]</scope>
    <source>
        <strain evidence="2">Ar21-2</strain>
    </source>
</reference>
<gene>
    <name evidence="1" type="ORF">ARMGADRAFT_524631</name>
</gene>
<proteinExistence type="predicted"/>
<dbReference type="EMBL" id="KZ293647">
    <property type="protein sequence ID" value="PBK99950.1"/>
    <property type="molecule type" value="Genomic_DNA"/>
</dbReference>
<sequence length="127" mass="14683">MIRLVNTDIQPLLIYRRPTSKGRRTSLCWNKTGRIAKARVESGYIPTVEIMRIPPGLVAQLKQELGLDGKEPTAMTFDEKRRLVEAHRWRTQRNLSSSSNTAMTADGKVRLQFSFLFLGRFQIREYT</sequence>